<dbReference type="GO" id="GO:0016491">
    <property type="term" value="F:oxidoreductase activity"/>
    <property type="evidence" value="ECO:0007669"/>
    <property type="project" value="UniProtKB-KW"/>
</dbReference>
<evidence type="ECO:0000256" key="2">
    <source>
        <dbReference type="ARBA" id="ARBA00023002"/>
    </source>
</evidence>
<dbReference type="PRINTS" id="PR00081">
    <property type="entry name" value="GDHRDH"/>
</dbReference>
<comment type="similarity">
    <text evidence="1">Belongs to the short-chain dehydrogenases/reductases (SDR) family.</text>
</comment>
<dbReference type="Pfam" id="PF13561">
    <property type="entry name" value="adh_short_C2"/>
    <property type="match status" value="1"/>
</dbReference>
<dbReference type="InterPro" id="IPR036291">
    <property type="entry name" value="NAD(P)-bd_dom_sf"/>
</dbReference>
<reference evidence="4" key="1">
    <citation type="submission" date="2020-05" db="EMBL/GenBank/DDBJ databases">
        <authorList>
            <person name="Chiriac C."/>
            <person name="Salcher M."/>
            <person name="Ghai R."/>
            <person name="Kavagutti S V."/>
        </authorList>
    </citation>
    <scope>NUCLEOTIDE SEQUENCE</scope>
</reference>
<dbReference type="PANTHER" id="PTHR43180">
    <property type="entry name" value="3-OXOACYL-(ACYL-CARRIER-PROTEIN) REDUCTASE (AFU_ORTHOLOGUE AFUA_6G11210)"/>
    <property type="match status" value="1"/>
</dbReference>
<evidence type="ECO:0000313" key="4">
    <source>
        <dbReference type="EMBL" id="CAB4864188.1"/>
    </source>
</evidence>
<dbReference type="CDD" id="cd05233">
    <property type="entry name" value="SDR_c"/>
    <property type="match status" value="1"/>
</dbReference>
<proteinExistence type="inferred from homology"/>
<dbReference type="SMART" id="SM00822">
    <property type="entry name" value="PKS_KR"/>
    <property type="match status" value="1"/>
</dbReference>
<dbReference type="EMBL" id="CAFBLM010000012">
    <property type="protein sequence ID" value="CAB4864188.1"/>
    <property type="molecule type" value="Genomic_DNA"/>
</dbReference>
<dbReference type="PANTHER" id="PTHR43180:SF66">
    <property type="entry name" value="SHORT-CHAIN DEHYDROGENASE_REDUCTASE FAMILY PROTEIN"/>
    <property type="match status" value="1"/>
</dbReference>
<evidence type="ECO:0000259" key="3">
    <source>
        <dbReference type="SMART" id="SM00822"/>
    </source>
</evidence>
<evidence type="ECO:0000256" key="1">
    <source>
        <dbReference type="ARBA" id="ARBA00006484"/>
    </source>
</evidence>
<organism evidence="4">
    <name type="scientific">freshwater metagenome</name>
    <dbReference type="NCBI Taxonomy" id="449393"/>
    <lineage>
        <taxon>unclassified sequences</taxon>
        <taxon>metagenomes</taxon>
        <taxon>ecological metagenomes</taxon>
    </lineage>
</organism>
<accession>A0A6J7D4Z0</accession>
<protein>
    <submittedName>
        <fullName evidence="4">Unannotated protein</fullName>
    </submittedName>
</protein>
<dbReference type="Gene3D" id="3.40.50.720">
    <property type="entry name" value="NAD(P)-binding Rossmann-like Domain"/>
    <property type="match status" value="1"/>
</dbReference>
<keyword evidence="2" id="KW-0560">Oxidoreductase</keyword>
<dbReference type="AlphaFoldDB" id="A0A6J7D4Z0"/>
<dbReference type="SUPFAM" id="SSF51735">
    <property type="entry name" value="NAD(P)-binding Rossmann-fold domains"/>
    <property type="match status" value="1"/>
</dbReference>
<gene>
    <name evidence="4" type="ORF">UFOPK3401_00423</name>
</gene>
<dbReference type="InterPro" id="IPR057326">
    <property type="entry name" value="KR_dom"/>
</dbReference>
<dbReference type="PRINTS" id="PR00080">
    <property type="entry name" value="SDRFAMILY"/>
</dbReference>
<dbReference type="FunFam" id="3.40.50.720:FF:000084">
    <property type="entry name" value="Short-chain dehydrogenase reductase"/>
    <property type="match status" value="1"/>
</dbReference>
<sequence>MTSVWATSTFSLNGKVALVTGAASGIGRATSIRLASAGARVVLLDLVDASALAGDLDGLFIECDVARDNQVFAAVQESISVFGRIDILVNNAGVAVSNELIIDDSDAAYLRSFRVNTLGAVHCIRHVTPVMNCGGSIITISSLSTLLGAPLMGAYAASKSALTAITRTSALELAPQGIRVNEIAPSVVRTAMNEANGDFVQRELAWVQSYGANPRLVEPEEVAAVVHFLASDDCQMITGQTIVVDGGLTTGPGMAFLDSLVGES</sequence>
<dbReference type="InterPro" id="IPR002347">
    <property type="entry name" value="SDR_fam"/>
</dbReference>
<name>A0A6J7D4Z0_9ZZZZ</name>
<feature type="domain" description="Ketoreductase" evidence="3">
    <location>
        <begin position="15"/>
        <end position="186"/>
    </location>
</feature>